<sequence length="295" mass="33314">METSALVASADACSLIEKQVDGKVHSVFNNSLNLQFGDRLVHVGSVDEGLAPFSIGIEPWELNHLLKKIYSGQPVRFNTNQFIFQEARLWMHQVQVTDHTMPAYSYERENVTNNIDHLISSLFEERGQLGFTEINKEAILHDMLQSSSSDMVDPMLKKLHELEAMAFENKYTDPDTMFNFWIGRGQGLTPSGDDLLVGTCAAMDALGYSNAIFLEQLKSYLQEKGHNRTTNIGYEYLWYAAEKKYHSHVINMCKSLIKESKFECLAAVHEMKKIGYTSGMDTLIGMLLGAKRVKG</sequence>
<evidence type="ECO:0000313" key="1">
    <source>
        <dbReference type="EMBL" id="QQK77222.1"/>
    </source>
</evidence>
<protein>
    <submittedName>
        <fullName evidence="1">DUF2877 domain-containing protein</fullName>
    </submittedName>
</protein>
<dbReference type="Proteomes" id="UP000595823">
    <property type="component" value="Chromosome"/>
</dbReference>
<dbReference type="EMBL" id="CP054705">
    <property type="protein sequence ID" value="QQK77222.1"/>
    <property type="molecule type" value="Genomic_DNA"/>
</dbReference>
<keyword evidence="2" id="KW-1185">Reference proteome</keyword>
<dbReference type="KEGG" id="scia:HUG15_17650"/>
<name>A0A7T7CCR0_9BACI</name>
<dbReference type="Pfam" id="PF11392">
    <property type="entry name" value="AllH"/>
    <property type="match status" value="1"/>
</dbReference>
<evidence type="ECO:0000313" key="2">
    <source>
        <dbReference type="Proteomes" id="UP000595823"/>
    </source>
</evidence>
<dbReference type="AlphaFoldDB" id="A0A7T7CCR0"/>
<dbReference type="InterPro" id="IPR021530">
    <property type="entry name" value="AllH-like"/>
</dbReference>
<accession>A0A7T7CCR0</accession>
<proteinExistence type="predicted"/>
<reference evidence="1 2" key="1">
    <citation type="submission" date="2020-06" db="EMBL/GenBank/DDBJ databases">
        <title>Genomic analysis of Salicibibacter sp. NKC5-3.</title>
        <authorList>
            <person name="Oh Y.J."/>
        </authorList>
    </citation>
    <scope>NUCLEOTIDE SEQUENCE [LARGE SCALE GENOMIC DNA]</scope>
    <source>
        <strain evidence="1 2">NKC5-3</strain>
    </source>
</reference>
<gene>
    <name evidence="1" type="ORF">HUG15_17650</name>
</gene>
<organism evidence="1 2">
    <name type="scientific">Salicibibacter cibarius</name>
    <dbReference type="NCBI Taxonomy" id="2743000"/>
    <lineage>
        <taxon>Bacteria</taxon>
        <taxon>Bacillati</taxon>
        <taxon>Bacillota</taxon>
        <taxon>Bacilli</taxon>
        <taxon>Bacillales</taxon>
        <taxon>Bacillaceae</taxon>
        <taxon>Salicibibacter</taxon>
    </lineage>
</organism>